<evidence type="ECO:0000313" key="1">
    <source>
        <dbReference type="EMBL" id="WAJ29384.1"/>
    </source>
</evidence>
<organism evidence="1 2">
    <name type="scientific">Antarcticirhabdus aurantiaca</name>
    <dbReference type="NCBI Taxonomy" id="2606717"/>
    <lineage>
        <taxon>Bacteria</taxon>
        <taxon>Pseudomonadati</taxon>
        <taxon>Pseudomonadota</taxon>
        <taxon>Alphaproteobacteria</taxon>
        <taxon>Hyphomicrobiales</taxon>
        <taxon>Aurantimonadaceae</taxon>
        <taxon>Antarcticirhabdus</taxon>
    </lineage>
</organism>
<proteinExistence type="predicted"/>
<keyword evidence="2" id="KW-1185">Reference proteome</keyword>
<reference evidence="1" key="1">
    <citation type="submission" date="2022-11" db="EMBL/GenBank/DDBJ databases">
        <title>beta-Carotene-producing bacterium, Jeongeuplla avenae sp. nov., alleviates the salt stress of Arabidopsis seedlings.</title>
        <authorList>
            <person name="Jiang L."/>
            <person name="Lee J."/>
        </authorList>
    </citation>
    <scope>NUCLEOTIDE SEQUENCE</scope>
    <source>
        <strain evidence="1">DY_R2A_6</strain>
    </source>
</reference>
<dbReference type="Proteomes" id="UP001163223">
    <property type="component" value="Chromosome"/>
</dbReference>
<evidence type="ECO:0000313" key="2">
    <source>
        <dbReference type="Proteomes" id="UP001163223"/>
    </source>
</evidence>
<gene>
    <name evidence="1" type="ORF">OXU80_03870</name>
</gene>
<sequence length="500" mass="54261">MKGMSLVLAALLASTAGAFAQANTDVTIVLGEELDLVEPCMATRSNIGRVILENISETLTELDMKNGGQVAGRLAESWEDQGNGTWRFKLRPNVKFSDGTAFDAEDVKHSLERATSPDISCESSRYFGDTKLSASVVDPTTVDIKAEPAQPILPLLMSVLTIVPAETPIEFTRQPVGTGPYVLSSWTPGQSIVLDRRADYWGAAPAVTKATYVFRSDSAVRAAMVQAGEADLAPSISVLDATNPATDFSYPNSETMYLRIDTSVPPMNDKRVRQALNMAIDRAAFIGSLLPEGTEPAVAIVPPTTLGWNPDIKVPEFDPEGAKKLLEEAKADGVPVDTPIELIGRTDNYPNATEVNEALQAMLQDAGFTVNLRMLEVAEQEKLYSKPYLEGRPPQLLSVLHDNAKGDPVFSAFFKYHSDGRQSGISDPKVDDLITRATAATGEERAKLWSELFATVHDEVVADVLLFHMVGFARVAERISFQPTIATNSQLQLSEIGFKN</sequence>
<dbReference type="EMBL" id="CP113520">
    <property type="protein sequence ID" value="WAJ29384.1"/>
    <property type="molecule type" value="Genomic_DNA"/>
</dbReference>
<protein>
    <submittedName>
        <fullName evidence="1">ABC transporter substrate-binding protein</fullName>
    </submittedName>
</protein>
<accession>A0ACD4NR15</accession>
<name>A0ACD4NR15_9HYPH</name>